<evidence type="ECO:0000259" key="1">
    <source>
        <dbReference type="Pfam" id="PF06985"/>
    </source>
</evidence>
<organism evidence="2 3">
    <name type="scientific">Phialocephala subalpina</name>
    <dbReference type="NCBI Taxonomy" id="576137"/>
    <lineage>
        <taxon>Eukaryota</taxon>
        <taxon>Fungi</taxon>
        <taxon>Dikarya</taxon>
        <taxon>Ascomycota</taxon>
        <taxon>Pezizomycotina</taxon>
        <taxon>Leotiomycetes</taxon>
        <taxon>Helotiales</taxon>
        <taxon>Mollisiaceae</taxon>
        <taxon>Phialocephala</taxon>
        <taxon>Phialocephala fortinii species complex</taxon>
    </lineage>
</organism>
<evidence type="ECO:0000313" key="3">
    <source>
        <dbReference type="Proteomes" id="UP000184330"/>
    </source>
</evidence>
<dbReference type="Proteomes" id="UP000184330">
    <property type="component" value="Unassembled WGS sequence"/>
</dbReference>
<dbReference type="Pfam" id="PF06985">
    <property type="entry name" value="HET"/>
    <property type="match status" value="1"/>
</dbReference>
<dbReference type="EMBL" id="FJOG01000037">
    <property type="protein sequence ID" value="CZR66459.1"/>
    <property type="molecule type" value="Genomic_DNA"/>
</dbReference>
<accession>A0A1L7XN38</accession>
<dbReference type="OrthoDB" id="3542217at2759"/>
<dbReference type="PANTHER" id="PTHR24148">
    <property type="entry name" value="ANKYRIN REPEAT DOMAIN-CONTAINING PROTEIN 39 HOMOLOG-RELATED"/>
    <property type="match status" value="1"/>
</dbReference>
<name>A0A1L7XN38_9HELO</name>
<proteinExistence type="predicted"/>
<gene>
    <name evidence="2" type="ORF">PAC_16360</name>
</gene>
<dbReference type="InterPro" id="IPR052895">
    <property type="entry name" value="HetReg/Transcr_Mod"/>
</dbReference>
<keyword evidence="3" id="KW-1185">Reference proteome</keyword>
<dbReference type="InterPro" id="IPR010730">
    <property type="entry name" value="HET"/>
</dbReference>
<reference evidence="2 3" key="1">
    <citation type="submission" date="2016-03" db="EMBL/GenBank/DDBJ databases">
        <authorList>
            <person name="Ploux O."/>
        </authorList>
    </citation>
    <scope>NUCLEOTIDE SEQUENCE [LARGE SCALE GENOMIC DNA]</scope>
    <source>
        <strain evidence="2 3">UAMH 11012</strain>
    </source>
</reference>
<dbReference type="AlphaFoldDB" id="A0A1L7XN38"/>
<evidence type="ECO:0000313" key="2">
    <source>
        <dbReference type="EMBL" id="CZR66459.1"/>
    </source>
</evidence>
<dbReference type="PANTHER" id="PTHR24148:SF64">
    <property type="entry name" value="HETEROKARYON INCOMPATIBILITY DOMAIN-CONTAINING PROTEIN"/>
    <property type="match status" value="1"/>
</dbReference>
<feature type="domain" description="Heterokaryon incompatibility" evidence="1">
    <location>
        <begin position="43"/>
        <end position="206"/>
    </location>
</feature>
<sequence length="667" mass="74107">MPDLEKPSVSVEACRKCCLRYDFLLPDDKIVTVLCGQPSEVAYKAVSYLWENTKPLSLVCKKCSAVKVIPMRDAGKLWNILEFVRGGSKIWLDALSIDQDDPSDLAAQLAVMGNIYRDAKVVSVMLPAEDKEAYELLKKLAITADEIVKRREEFGLILPALPGTRSVTEGQSTPEELAHEYQRLFSLWELVTSKWSYWSRAWTFQEWTMAAEIDIAWEGIPNHGGLMNVKNVIVSSSSIIGHWKMQNAAAPCQEAESALLVRAAMRSELSKDLNLVRLHFPFQDFLVADEVGDPIELRTRTSLTPMHSISSGTSVEIFEGDPKTPNLRRLLGLALTAISITKRKARYEADLVHCWASMCNIEYEYNKDDFFPFALQKVIAALRKAGIQIFNFHNNCLGGETDLKFMDYAAAMKQSNLASGAFMFGAPVFVGRVDTITHIRHCLEQVEEPVDFPRYGVVNLQILENAIIQTPVAFTDKTLVISMLKDLVAGTADGEEVLNVTDELQKLLENMSLVALEQLGRYSLIPISIGCQDSGLTWDFPAWTIVPSHLDTSRPFIARESLNGTLVLAAPVDEHQARIVAYLNMAHQRHGTYLIKTDENGIADIVFRKPDPVLIEALSSSDFSAGPKPVDPALMAMLGVPGFGLMDALDEARNVQLALGVKRFRAA</sequence>
<protein>
    <recommendedName>
        <fullName evidence="1">Heterokaryon incompatibility domain-containing protein</fullName>
    </recommendedName>
</protein>